<proteinExistence type="predicted"/>
<protein>
    <submittedName>
        <fullName evidence="1">Uncharacterized protein</fullName>
    </submittedName>
</protein>
<dbReference type="EMBL" id="LNQE01001520">
    <property type="protein sequence ID" value="KUG15897.1"/>
    <property type="molecule type" value="Genomic_DNA"/>
</dbReference>
<comment type="caution">
    <text evidence="1">The sequence shown here is derived from an EMBL/GenBank/DDBJ whole genome shotgun (WGS) entry which is preliminary data.</text>
</comment>
<sequence length="42" mass="4940">MVKLAKFFVFMENIIKNEKISRLMDMIFSDNAACIIDRMKIA</sequence>
<organism evidence="1">
    <name type="scientific">hydrocarbon metagenome</name>
    <dbReference type="NCBI Taxonomy" id="938273"/>
    <lineage>
        <taxon>unclassified sequences</taxon>
        <taxon>metagenomes</taxon>
        <taxon>ecological metagenomes</taxon>
    </lineage>
</organism>
<accession>A0A0W8F4V4</accession>
<evidence type="ECO:0000313" key="1">
    <source>
        <dbReference type="EMBL" id="KUG15897.1"/>
    </source>
</evidence>
<dbReference type="AlphaFoldDB" id="A0A0W8F4V4"/>
<gene>
    <name evidence="1" type="ORF">ASZ90_014405</name>
</gene>
<name>A0A0W8F4V4_9ZZZZ</name>
<reference evidence="1" key="1">
    <citation type="journal article" date="2015" name="Proc. Natl. Acad. Sci. U.S.A.">
        <title>Networks of energetic and metabolic interactions define dynamics in microbial communities.</title>
        <authorList>
            <person name="Embree M."/>
            <person name="Liu J.K."/>
            <person name="Al-Bassam M.M."/>
            <person name="Zengler K."/>
        </authorList>
    </citation>
    <scope>NUCLEOTIDE SEQUENCE</scope>
</reference>